<dbReference type="EMBL" id="JARYMX010000001">
    <property type="protein sequence ID" value="KAJ9565880.1"/>
    <property type="molecule type" value="Genomic_DNA"/>
</dbReference>
<name>A0AA38WSW4_9ASTR</name>
<accession>A0AA38WSW4</accession>
<dbReference type="AlphaFoldDB" id="A0AA38WSW4"/>
<feature type="domain" description="Jacalin-type lectin" evidence="3">
    <location>
        <begin position="10"/>
        <end position="163"/>
    </location>
</feature>
<evidence type="ECO:0000313" key="5">
    <source>
        <dbReference type="Proteomes" id="UP001172457"/>
    </source>
</evidence>
<dbReference type="InterPro" id="IPR001229">
    <property type="entry name" value="Jacalin-like_lectin_dom"/>
</dbReference>
<keyword evidence="2" id="KW-0430">Lectin</keyword>
<evidence type="ECO:0000313" key="4">
    <source>
        <dbReference type="EMBL" id="KAJ9565880.1"/>
    </source>
</evidence>
<sequence length="164" mass="17572">MGGQASKVVTVDIGPIGSMDGGAEHLHYVPADLSRFTKICIAIDGVGVRSVLFTYMDKSGNETPLADLVEMVAKIIRINDPCIFNLGTQFYLEDGEDISRISGTYEDDKFIKSISMGTRTGDHGPYGPTGTHSFILPVSKGKVIGFSGSYGDYINNFGVVIEPA</sequence>
<proteinExistence type="inferred from homology"/>
<dbReference type="PANTHER" id="PTHR46506">
    <property type="entry name" value="OS05G0143600 PROTEIN"/>
    <property type="match status" value="1"/>
</dbReference>
<dbReference type="InterPro" id="IPR036404">
    <property type="entry name" value="Jacalin-like_lectin_dom_sf"/>
</dbReference>
<evidence type="ECO:0000259" key="3">
    <source>
        <dbReference type="PROSITE" id="PS51752"/>
    </source>
</evidence>
<dbReference type="GO" id="GO:0030246">
    <property type="term" value="F:carbohydrate binding"/>
    <property type="evidence" value="ECO:0007669"/>
    <property type="project" value="UniProtKB-KW"/>
</dbReference>
<dbReference type="SMART" id="SM00915">
    <property type="entry name" value="Jacalin"/>
    <property type="match status" value="1"/>
</dbReference>
<reference evidence="4" key="1">
    <citation type="submission" date="2023-03" db="EMBL/GenBank/DDBJ databases">
        <title>Chromosome-scale reference genome and RAD-based genetic map of yellow starthistle (Centaurea solstitialis) reveal putative structural variation and QTLs associated with invader traits.</title>
        <authorList>
            <person name="Reatini B."/>
            <person name="Cang F.A."/>
            <person name="Jiang Q."/>
            <person name="Mckibben M.T.W."/>
            <person name="Barker M.S."/>
            <person name="Rieseberg L.H."/>
            <person name="Dlugosch K.M."/>
        </authorList>
    </citation>
    <scope>NUCLEOTIDE SEQUENCE</scope>
    <source>
        <strain evidence="4">CAN-66</strain>
        <tissue evidence="4">Leaf</tissue>
    </source>
</reference>
<dbReference type="Proteomes" id="UP001172457">
    <property type="component" value="Chromosome 1"/>
</dbReference>
<keyword evidence="5" id="KW-1185">Reference proteome</keyword>
<dbReference type="SUPFAM" id="SSF51101">
    <property type="entry name" value="Mannose-binding lectins"/>
    <property type="match status" value="1"/>
</dbReference>
<comment type="similarity">
    <text evidence="1">Belongs to the jacalin lectin family.</text>
</comment>
<dbReference type="PROSITE" id="PS51752">
    <property type="entry name" value="JACALIN_LECTIN"/>
    <property type="match status" value="1"/>
</dbReference>
<evidence type="ECO:0000256" key="2">
    <source>
        <dbReference type="ARBA" id="ARBA00022734"/>
    </source>
</evidence>
<protein>
    <recommendedName>
        <fullName evidence="3">Jacalin-type lectin domain-containing protein</fullName>
    </recommendedName>
</protein>
<gene>
    <name evidence="4" type="ORF">OSB04_001846</name>
</gene>
<evidence type="ECO:0000256" key="1">
    <source>
        <dbReference type="ARBA" id="ARBA00006568"/>
    </source>
</evidence>
<dbReference type="Pfam" id="PF01419">
    <property type="entry name" value="Jacalin"/>
    <property type="match status" value="1"/>
</dbReference>
<organism evidence="4 5">
    <name type="scientific">Centaurea solstitialis</name>
    <name type="common">yellow star-thistle</name>
    <dbReference type="NCBI Taxonomy" id="347529"/>
    <lineage>
        <taxon>Eukaryota</taxon>
        <taxon>Viridiplantae</taxon>
        <taxon>Streptophyta</taxon>
        <taxon>Embryophyta</taxon>
        <taxon>Tracheophyta</taxon>
        <taxon>Spermatophyta</taxon>
        <taxon>Magnoliopsida</taxon>
        <taxon>eudicotyledons</taxon>
        <taxon>Gunneridae</taxon>
        <taxon>Pentapetalae</taxon>
        <taxon>asterids</taxon>
        <taxon>campanulids</taxon>
        <taxon>Asterales</taxon>
        <taxon>Asteraceae</taxon>
        <taxon>Carduoideae</taxon>
        <taxon>Cardueae</taxon>
        <taxon>Centaureinae</taxon>
        <taxon>Centaurea</taxon>
    </lineage>
</organism>
<comment type="caution">
    <text evidence="4">The sequence shown here is derived from an EMBL/GenBank/DDBJ whole genome shotgun (WGS) entry which is preliminary data.</text>
</comment>
<dbReference type="Gene3D" id="2.100.10.30">
    <property type="entry name" value="Jacalin-like lectin domain"/>
    <property type="match status" value="1"/>
</dbReference>